<evidence type="ECO:0000256" key="1">
    <source>
        <dbReference type="ARBA" id="ARBA00004167"/>
    </source>
</evidence>
<dbReference type="Gene3D" id="1.10.10.1320">
    <property type="entry name" value="Anti-sigma factor, zinc-finger domain"/>
    <property type="match status" value="1"/>
</dbReference>
<dbReference type="GO" id="GO:0006417">
    <property type="term" value="P:regulation of translation"/>
    <property type="evidence" value="ECO:0007669"/>
    <property type="project" value="TreeGrafter"/>
</dbReference>
<evidence type="ECO:0000256" key="6">
    <source>
        <dbReference type="ARBA" id="ARBA00023163"/>
    </source>
</evidence>
<proteinExistence type="predicted"/>
<name>A0A1M6V1S0_9ACTN</name>
<evidence type="ECO:0000256" key="4">
    <source>
        <dbReference type="ARBA" id="ARBA00023015"/>
    </source>
</evidence>
<dbReference type="Proteomes" id="UP000184452">
    <property type="component" value="Unassembled WGS sequence"/>
</dbReference>
<dbReference type="InterPro" id="IPR041916">
    <property type="entry name" value="Anti_sigma_zinc_sf"/>
</dbReference>
<dbReference type="GO" id="GO:0008270">
    <property type="term" value="F:zinc ion binding"/>
    <property type="evidence" value="ECO:0007669"/>
    <property type="project" value="UniProtKB-KW"/>
</dbReference>
<reference evidence="9 10" key="1">
    <citation type="submission" date="2016-11" db="EMBL/GenBank/DDBJ databases">
        <authorList>
            <person name="Jaros S."/>
            <person name="Januszkiewicz K."/>
            <person name="Wedrychowicz H."/>
        </authorList>
    </citation>
    <scope>NUCLEOTIDE SEQUENCE [LARGE SCALE GENOMIC DNA]</scope>
    <source>
        <strain evidence="9 10">CGMCC 4.5723</strain>
    </source>
</reference>
<feature type="transmembrane region" description="Helical" evidence="7">
    <location>
        <begin position="96"/>
        <end position="117"/>
    </location>
</feature>
<evidence type="ECO:0000259" key="8">
    <source>
        <dbReference type="Pfam" id="PF13490"/>
    </source>
</evidence>
<evidence type="ECO:0000313" key="10">
    <source>
        <dbReference type="Proteomes" id="UP000184452"/>
    </source>
</evidence>
<keyword evidence="9" id="KW-0863">Zinc-finger</keyword>
<evidence type="ECO:0000256" key="5">
    <source>
        <dbReference type="ARBA" id="ARBA00023136"/>
    </source>
</evidence>
<dbReference type="Pfam" id="PF13490">
    <property type="entry name" value="zf-HC2"/>
    <property type="match status" value="1"/>
</dbReference>
<dbReference type="RefSeq" id="WP_073383994.1">
    <property type="nucleotide sequence ID" value="NZ_FQZK01000031.1"/>
</dbReference>
<dbReference type="PANTHER" id="PTHR37461">
    <property type="entry name" value="ANTI-SIGMA-K FACTOR RSKA"/>
    <property type="match status" value="1"/>
</dbReference>
<gene>
    <name evidence="9" type="ORF">SAMN05421803_13121</name>
</gene>
<feature type="domain" description="Putative zinc-finger" evidence="8">
    <location>
        <begin position="10"/>
        <end position="40"/>
    </location>
</feature>
<dbReference type="InterPro" id="IPR051474">
    <property type="entry name" value="Anti-sigma-K/W_factor"/>
</dbReference>
<evidence type="ECO:0000313" key="9">
    <source>
        <dbReference type="EMBL" id="SHK75442.1"/>
    </source>
</evidence>
<sequence length="221" mass="22789">MSGDSHGGMRDLLGAYALDMLEPGRRAAVSAHLDGCAACRAELGFVAPAAELLPLADPDRASALPEPPPELGERILAGVRAERPARARAWRIRGPVAACAAALLVGFGAGAAAWHAAFVPAPVPLEGVATTAHDDGISAEAELVPHTWGVEIRLTGTGFREGRTYRATLFDGSGTAHPAGEFVGVGGDRMVCNLNSALLRQDAVGFEITDESGEPVVSSSF</sequence>
<comment type="subcellular location">
    <subcellularLocation>
        <location evidence="1">Membrane</location>
        <topology evidence="1">Single-pass membrane protein</topology>
    </subcellularLocation>
</comment>
<keyword evidence="9" id="KW-0479">Metal-binding</keyword>
<protein>
    <submittedName>
        <fullName evidence="9">Putative zinc-finger</fullName>
    </submittedName>
</protein>
<dbReference type="AlphaFoldDB" id="A0A1M6V1S0"/>
<keyword evidence="9" id="KW-0862">Zinc</keyword>
<evidence type="ECO:0000256" key="7">
    <source>
        <dbReference type="SAM" id="Phobius"/>
    </source>
</evidence>
<keyword evidence="6" id="KW-0804">Transcription</keyword>
<evidence type="ECO:0000256" key="3">
    <source>
        <dbReference type="ARBA" id="ARBA00022989"/>
    </source>
</evidence>
<dbReference type="STRING" id="758803.SAMN05421803_13121"/>
<dbReference type="OrthoDB" id="153510at2"/>
<keyword evidence="3 7" id="KW-1133">Transmembrane helix</keyword>
<keyword evidence="5 7" id="KW-0472">Membrane</keyword>
<keyword evidence="2 7" id="KW-0812">Transmembrane</keyword>
<evidence type="ECO:0000256" key="2">
    <source>
        <dbReference type="ARBA" id="ARBA00022692"/>
    </source>
</evidence>
<dbReference type="PANTHER" id="PTHR37461:SF1">
    <property type="entry name" value="ANTI-SIGMA-K FACTOR RSKA"/>
    <property type="match status" value="1"/>
</dbReference>
<dbReference type="GO" id="GO:0016989">
    <property type="term" value="F:sigma factor antagonist activity"/>
    <property type="evidence" value="ECO:0007669"/>
    <property type="project" value="TreeGrafter"/>
</dbReference>
<accession>A0A1M6V1S0</accession>
<keyword evidence="10" id="KW-1185">Reference proteome</keyword>
<dbReference type="GO" id="GO:0016020">
    <property type="term" value="C:membrane"/>
    <property type="evidence" value="ECO:0007669"/>
    <property type="project" value="UniProtKB-SubCell"/>
</dbReference>
<dbReference type="EMBL" id="FQZK01000031">
    <property type="protein sequence ID" value="SHK75442.1"/>
    <property type="molecule type" value="Genomic_DNA"/>
</dbReference>
<keyword evidence="4" id="KW-0805">Transcription regulation</keyword>
<organism evidence="9 10">
    <name type="scientific">Nocardiopsis flavescens</name>
    <dbReference type="NCBI Taxonomy" id="758803"/>
    <lineage>
        <taxon>Bacteria</taxon>
        <taxon>Bacillati</taxon>
        <taxon>Actinomycetota</taxon>
        <taxon>Actinomycetes</taxon>
        <taxon>Streptosporangiales</taxon>
        <taxon>Nocardiopsidaceae</taxon>
        <taxon>Nocardiopsis</taxon>
    </lineage>
</organism>
<dbReference type="InterPro" id="IPR027383">
    <property type="entry name" value="Znf_put"/>
</dbReference>